<dbReference type="RefSeq" id="WP_120467045.1">
    <property type="nucleotide sequence ID" value="NZ_CAQOQR010000055.1"/>
</dbReference>
<dbReference type="GO" id="GO:0004527">
    <property type="term" value="F:exonuclease activity"/>
    <property type="evidence" value="ECO:0007669"/>
    <property type="project" value="UniProtKB-KW"/>
</dbReference>
<dbReference type="AlphaFoldDB" id="A0A4S2DAC5"/>
<keyword evidence="2" id="KW-0540">Nuclease</keyword>
<dbReference type="Proteomes" id="UP000309566">
    <property type="component" value="Unassembled WGS sequence"/>
</dbReference>
<organism evidence="2 3">
    <name type="scientific">Bacteroides caecimuris</name>
    <dbReference type="NCBI Taxonomy" id="1796613"/>
    <lineage>
        <taxon>Bacteria</taxon>
        <taxon>Pseudomonadati</taxon>
        <taxon>Bacteroidota</taxon>
        <taxon>Bacteroidia</taxon>
        <taxon>Bacteroidales</taxon>
        <taxon>Bacteroidaceae</taxon>
        <taxon>Bacteroides</taxon>
    </lineage>
</organism>
<dbReference type="PANTHER" id="PTHR41349:SF1">
    <property type="entry name" value="PROTEIN CBG08683"/>
    <property type="match status" value="1"/>
</dbReference>
<reference evidence="2 3" key="1">
    <citation type="submission" date="2019-04" db="EMBL/GenBank/DDBJ databases">
        <title>Microbes associate with the intestines of laboratory mice.</title>
        <authorList>
            <person name="Navarre W."/>
            <person name="Wong E."/>
            <person name="Huang K."/>
            <person name="Tropini C."/>
            <person name="Ng K."/>
            <person name="Yu B."/>
        </authorList>
    </citation>
    <scope>NUCLEOTIDE SEQUENCE [LARGE SCALE GENOMIC DNA]</scope>
    <source>
        <strain evidence="2 3">NM63_1-25</strain>
    </source>
</reference>
<feature type="domain" description="Endonuclease/exonuclease/phosphatase" evidence="1">
    <location>
        <begin position="51"/>
        <end position="291"/>
    </location>
</feature>
<keyword evidence="2" id="KW-0255">Endonuclease</keyword>
<evidence type="ECO:0000313" key="3">
    <source>
        <dbReference type="Proteomes" id="UP000309566"/>
    </source>
</evidence>
<dbReference type="InterPro" id="IPR005135">
    <property type="entry name" value="Endo/exonuclease/phosphatase"/>
</dbReference>
<keyword evidence="2" id="KW-0269">Exonuclease</keyword>
<dbReference type="InterPro" id="IPR036691">
    <property type="entry name" value="Endo/exonu/phosph_ase_sf"/>
</dbReference>
<dbReference type="GO" id="GO:0004519">
    <property type="term" value="F:endonuclease activity"/>
    <property type="evidence" value="ECO:0007669"/>
    <property type="project" value="UniProtKB-KW"/>
</dbReference>
<dbReference type="PROSITE" id="PS51257">
    <property type="entry name" value="PROKAR_LIPOPROTEIN"/>
    <property type="match status" value="1"/>
</dbReference>
<dbReference type="EMBL" id="SRYX01000018">
    <property type="protein sequence ID" value="TGY38747.1"/>
    <property type="molecule type" value="Genomic_DNA"/>
</dbReference>
<accession>A0A4S2DAC5</accession>
<dbReference type="Gene3D" id="3.60.10.10">
    <property type="entry name" value="Endonuclease/exonuclease/phosphatase"/>
    <property type="match status" value="1"/>
</dbReference>
<sequence length="323" mass="36153">MKRVSMRNVNRICGNLFLLLAVFLFAGCKSVSRKVMADNTPTVVTKTLRVATQNLWGKPTAVVLDYFNRIDVDVLCAQECSNLSEAEIREKGLYVHTHTNNGQVECSIISRYPFSGVTPHKYGVYIDLGEGIVALVINCHGAYKPYGPYQLEGIAYGGYEPSDDVDKVFEMNREVRQEMVDKLLEDLASATTPFISVSGDFNEPSWLDWTEQTRSAGMTPHALQWPVTCALSKGGLDGDAYRTIHPNPVTHPGYTWTTCPSAKDTRDRIDFTLYKISSNTAVRSCQIIGESYETSDIVLPSFTFEKVFDHRGVRTEFVYSVLK</sequence>
<evidence type="ECO:0000313" key="2">
    <source>
        <dbReference type="EMBL" id="TGY38747.1"/>
    </source>
</evidence>
<gene>
    <name evidence="2" type="ORF">E5353_06415</name>
</gene>
<protein>
    <submittedName>
        <fullName evidence="2">Endonuclease/exonuclease/phosphatase family protein</fullName>
    </submittedName>
</protein>
<keyword evidence="2" id="KW-0378">Hydrolase</keyword>
<evidence type="ECO:0000259" key="1">
    <source>
        <dbReference type="Pfam" id="PF03372"/>
    </source>
</evidence>
<dbReference type="Pfam" id="PF03372">
    <property type="entry name" value="Exo_endo_phos"/>
    <property type="match status" value="1"/>
</dbReference>
<comment type="caution">
    <text evidence="2">The sequence shown here is derived from an EMBL/GenBank/DDBJ whole genome shotgun (WGS) entry which is preliminary data.</text>
</comment>
<dbReference type="PANTHER" id="PTHR41349">
    <property type="match status" value="1"/>
</dbReference>
<dbReference type="SUPFAM" id="SSF56219">
    <property type="entry name" value="DNase I-like"/>
    <property type="match status" value="1"/>
</dbReference>
<name>A0A4S2DAC5_9BACE</name>
<proteinExistence type="predicted"/>